<organism evidence="2 3">
    <name type="scientific">Cuscuta europaea</name>
    <name type="common">European dodder</name>
    <dbReference type="NCBI Taxonomy" id="41803"/>
    <lineage>
        <taxon>Eukaryota</taxon>
        <taxon>Viridiplantae</taxon>
        <taxon>Streptophyta</taxon>
        <taxon>Embryophyta</taxon>
        <taxon>Tracheophyta</taxon>
        <taxon>Spermatophyta</taxon>
        <taxon>Magnoliopsida</taxon>
        <taxon>eudicotyledons</taxon>
        <taxon>Gunneridae</taxon>
        <taxon>Pentapetalae</taxon>
        <taxon>asterids</taxon>
        <taxon>lamiids</taxon>
        <taxon>Solanales</taxon>
        <taxon>Convolvulaceae</taxon>
        <taxon>Cuscuteae</taxon>
        <taxon>Cuscuta</taxon>
        <taxon>Cuscuta subgen. Cuscuta</taxon>
    </lineage>
</organism>
<dbReference type="InterPro" id="IPR044952">
    <property type="entry name" value="SUV2"/>
</dbReference>
<dbReference type="AlphaFoldDB" id="A0A9P1E5R0"/>
<comment type="caution">
    <text evidence="2">The sequence shown here is derived from an EMBL/GenBank/DDBJ whole genome shotgun (WGS) entry which is preliminary data.</text>
</comment>
<keyword evidence="1" id="KW-0175">Coiled coil</keyword>
<feature type="coiled-coil region" evidence="1">
    <location>
        <begin position="77"/>
        <end position="104"/>
    </location>
</feature>
<dbReference type="InterPro" id="IPR016024">
    <property type="entry name" value="ARM-type_fold"/>
</dbReference>
<name>A0A9P1E5R0_CUSEU</name>
<evidence type="ECO:0000313" key="3">
    <source>
        <dbReference type="Proteomes" id="UP001152484"/>
    </source>
</evidence>
<evidence type="ECO:0000313" key="2">
    <source>
        <dbReference type="EMBL" id="CAH9081110.1"/>
    </source>
</evidence>
<accession>A0A9P1E5R0</accession>
<dbReference type="OrthoDB" id="645074at2759"/>
<gene>
    <name evidence="2" type="ORF">CEURO_LOCUS7753</name>
</gene>
<keyword evidence="3" id="KW-1185">Reference proteome</keyword>
<dbReference type="PANTHER" id="PTHR35761">
    <property type="entry name" value="ATR INTERACTING PROTEIN"/>
    <property type="match status" value="1"/>
</dbReference>
<evidence type="ECO:0000256" key="1">
    <source>
        <dbReference type="SAM" id="Coils"/>
    </source>
</evidence>
<dbReference type="SUPFAM" id="SSF48371">
    <property type="entry name" value="ARM repeat"/>
    <property type="match status" value="1"/>
</dbReference>
<protein>
    <submittedName>
        <fullName evidence="2">Uncharacterized protein</fullName>
    </submittedName>
</protein>
<reference evidence="2" key="1">
    <citation type="submission" date="2022-07" db="EMBL/GenBank/DDBJ databases">
        <authorList>
            <person name="Macas J."/>
            <person name="Novak P."/>
            <person name="Neumann P."/>
        </authorList>
    </citation>
    <scope>NUCLEOTIDE SEQUENCE</scope>
</reference>
<dbReference type="GO" id="GO:0006974">
    <property type="term" value="P:DNA damage response"/>
    <property type="evidence" value="ECO:0007669"/>
    <property type="project" value="InterPro"/>
</dbReference>
<dbReference type="Proteomes" id="UP001152484">
    <property type="component" value="Unassembled WGS sequence"/>
</dbReference>
<dbReference type="PANTHER" id="PTHR35761:SF1">
    <property type="entry name" value="PROTEIN SENSITIVE TO UV 2"/>
    <property type="match status" value="1"/>
</dbReference>
<sequence>MANEGFEDDDLWLDPAFLGAVDEALELATTQHNFLPTQPQPAATGSQFVDINSALPLKLPQFANQDAATCTSSGSNCSVQEQEIDRLKGELDRVSELLAHKERECIMLRKETHKKETNAVPTEKVSSSTYSTSDSDFSSTIKKKLLDAWGSLTGQNLGRIFVSKLLETCNADFLVLFGFLDSSLPSNMRMESSLSDSRVAMKENMLPDHSSVSAKVSHLYSVLTKISNEMTRLDDLLDALVDLCQLKNDVVMFRALHILHEVLSYSSFTEMKDDQRSNVIVVETDQDGSSRRGSHSKETLDHNHATCGVRLDNSDKAPRVGPFNTVTCVFTSCFNYLSLFELMSQIILTNSLEHIRWEAVCIMNLILVRKNTPLDREKFGSNEVFQSISQLLKKDAGYRVNKQAVRLLYLLLNCPKVMASFFHNFTGAECIDTADVNPKTISDSQVTCKIFEGLVDCLSCSGKSVEELQVQRHSIILLAFLASSGKTGIEILLNHRPKRTKFLTIILQSVISALDLEALDTAISPEESKQRTLMIREALILLNRIASHPQYGVLVLLALTNRRDIARLTVNTASRLSHKGKCLTHCDSITQQIRESEIVELARVFQKRLYAFLEGNTSGKKPP</sequence>
<dbReference type="EMBL" id="CAMAPE010000014">
    <property type="protein sequence ID" value="CAH9081110.1"/>
    <property type="molecule type" value="Genomic_DNA"/>
</dbReference>
<proteinExistence type="predicted"/>